<proteinExistence type="predicted"/>
<dbReference type="Pfam" id="PF11139">
    <property type="entry name" value="SfLAP"/>
    <property type="match status" value="1"/>
</dbReference>
<evidence type="ECO:0000313" key="2">
    <source>
        <dbReference type="EMBL" id="KQH80920.1"/>
    </source>
</evidence>
<accession>A0A0Q2UJK0</accession>
<name>A0A0Q2UJK0_MYCGO</name>
<dbReference type="Proteomes" id="UP000051677">
    <property type="component" value="Unassembled WGS sequence"/>
</dbReference>
<dbReference type="EMBL" id="LKTM01000002">
    <property type="protein sequence ID" value="KQH80920.1"/>
    <property type="molecule type" value="Genomic_DNA"/>
</dbReference>
<keyword evidence="1" id="KW-1133">Transmembrane helix</keyword>
<feature type="transmembrane region" description="Helical" evidence="1">
    <location>
        <begin position="188"/>
        <end position="209"/>
    </location>
</feature>
<feature type="transmembrane region" description="Helical" evidence="1">
    <location>
        <begin position="230"/>
        <end position="249"/>
    </location>
</feature>
<comment type="caution">
    <text evidence="2">The sequence shown here is derived from an EMBL/GenBank/DDBJ whole genome shotgun (WGS) entry which is preliminary data.</text>
</comment>
<keyword evidence="1" id="KW-0472">Membrane</keyword>
<dbReference type="InterPro" id="IPR021315">
    <property type="entry name" value="Gap/Sap"/>
</dbReference>
<feature type="transmembrane region" description="Helical" evidence="1">
    <location>
        <begin position="78"/>
        <end position="100"/>
    </location>
</feature>
<feature type="transmembrane region" description="Helical" evidence="1">
    <location>
        <begin position="6"/>
        <end position="24"/>
    </location>
</feature>
<dbReference type="RefSeq" id="WP_055576182.1">
    <property type="nucleotide sequence ID" value="NZ_JANFXG010000007.1"/>
</dbReference>
<feature type="transmembrane region" description="Helical" evidence="1">
    <location>
        <begin position="36"/>
        <end position="58"/>
    </location>
</feature>
<feature type="transmembrane region" description="Helical" evidence="1">
    <location>
        <begin position="149"/>
        <end position="176"/>
    </location>
</feature>
<dbReference type="OrthoDB" id="4627516at2"/>
<protein>
    <recommendedName>
        <fullName evidence="4">GAP family protein</fullName>
    </recommendedName>
</protein>
<reference evidence="2 3" key="1">
    <citation type="submission" date="2015-10" db="EMBL/GenBank/DDBJ databases">
        <title>Mycobacterium gordonae draft genome assembly.</title>
        <authorList>
            <person name="Ustinova V."/>
            <person name="Smirnova T."/>
            <person name="Blagodatskikh K."/>
            <person name="Varlamov D."/>
            <person name="Larionova E."/>
            <person name="Chernousova L."/>
        </authorList>
    </citation>
    <scope>NUCLEOTIDE SEQUENCE [LARGE SCALE GENOMIC DNA]</scope>
    <source>
        <strain evidence="2 3">CTRI 14-8773</strain>
    </source>
</reference>
<sequence length="251" mass="26932">MWSMVLLMGLGMAIDPARLGFAVVMMSRKRPMLNLFVFWAGGMVAAVAVAVAVLVFVREVAVVAIQTAVAMANDFRETTVVLSGGRLQVTIGVIMLMLAIRMLAQSRAQAGIPVAVGSGGLPTMVLEQRPPGLFARAGARVQGMLNCDVVWPAFLVGIATSVPPMESVIALTFIMASGAEIGTQFGAFLVFVLLVLMVIEIPLVAYLALPQRTEQVMMRIQTWVRTYRRQMTVTILFGVGCLTLFQGVAAL</sequence>
<evidence type="ECO:0000256" key="1">
    <source>
        <dbReference type="SAM" id="Phobius"/>
    </source>
</evidence>
<evidence type="ECO:0000313" key="3">
    <source>
        <dbReference type="Proteomes" id="UP000051677"/>
    </source>
</evidence>
<evidence type="ECO:0008006" key="4">
    <source>
        <dbReference type="Google" id="ProtNLM"/>
    </source>
</evidence>
<dbReference type="AlphaFoldDB" id="A0A0Q2UJK0"/>
<gene>
    <name evidence="2" type="ORF">AO501_29335</name>
</gene>
<keyword evidence="1" id="KW-0812">Transmembrane</keyword>
<organism evidence="2 3">
    <name type="scientific">Mycobacterium gordonae</name>
    <dbReference type="NCBI Taxonomy" id="1778"/>
    <lineage>
        <taxon>Bacteria</taxon>
        <taxon>Bacillati</taxon>
        <taxon>Actinomycetota</taxon>
        <taxon>Actinomycetes</taxon>
        <taxon>Mycobacteriales</taxon>
        <taxon>Mycobacteriaceae</taxon>
        <taxon>Mycobacterium</taxon>
    </lineage>
</organism>